<protein>
    <submittedName>
        <fullName evidence="3">RNase A-like domain-containing protein</fullName>
    </submittedName>
</protein>
<dbReference type="Proteomes" id="UP001595956">
    <property type="component" value="Unassembled WGS sequence"/>
</dbReference>
<evidence type="ECO:0000313" key="4">
    <source>
        <dbReference type="Proteomes" id="UP001595956"/>
    </source>
</evidence>
<proteinExistence type="predicted"/>
<dbReference type="Pfam" id="PF25547">
    <property type="entry name" value="WXG100_2"/>
    <property type="match status" value="1"/>
</dbReference>
<evidence type="ECO:0000313" key="3">
    <source>
        <dbReference type="EMBL" id="MFC5494098.1"/>
    </source>
</evidence>
<organism evidence="3 4">
    <name type="scientific">Nocardioides caricicola</name>
    <dbReference type="NCBI Taxonomy" id="634770"/>
    <lineage>
        <taxon>Bacteria</taxon>
        <taxon>Bacillati</taxon>
        <taxon>Actinomycetota</taxon>
        <taxon>Actinomycetes</taxon>
        <taxon>Propionibacteriales</taxon>
        <taxon>Nocardioidaceae</taxon>
        <taxon>Nocardioides</taxon>
    </lineage>
</organism>
<keyword evidence="4" id="KW-1185">Reference proteome</keyword>
<dbReference type="CDD" id="cd20684">
    <property type="entry name" value="CdiA-CT_Yk_RNaseA-like"/>
    <property type="match status" value="1"/>
</dbReference>
<dbReference type="Pfam" id="PF18431">
    <property type="entry name" value="RNAse_A_bac"/>
    <property type="match status" value="1"/>
</dbReference>
<comment type="caution">
    <text evidence="3">The sequence shown here is derived from an EMBL/GenBank/DDBJ whole genome shotgun (WGS) entry which is preliminary data.</text>
</comment>
<name>A0ABW0N311_9ACTN</name>
<sequence>MRVAVLGQGYAGAVEAFVSGNLLAADACAALADRLAGCGGMAGDDATAGEFAASYDEAAAEALAALGDLVGAFGSLGRLAQASLTNHHGAEVASGGSVSSPPTRADDSVGMLVAVPPTSLGGDAASVPGPVAWVLDQIEGVVWPDADTDRLRSAAGSWRTAAGAVSLLTAHCDTALGDLADERSPEIPLAVATTEELRTRAASLSDQLAAIGLACEAYADQVDAKRDEMLDLLTDLSIELAATAVVGGALSVISGGLAAPAAGAVGSARLAWASRELKLIVDSLRLLTTGTAGTLRPVSLTLRDARAYFSRLRAARPLVRTERGSIRMGREHRSLLERHEGARRGHALERHFGKSDHDLMARVLSRGGPRRASTFSERAVGERLIERQLRSRSEEIREWMTSNSDDYLILEDGAQRVIGRIADRITGMMDATGLRTVLAVDDTMPEGYRIITSYPIP</sequence>
<dbReference type="RefSeq" id="WP_345179667.1">
    <property type="nucleotide sequence ID" value="NZ_BAABFQ010000007.1"/>
</dbReference>
<accession>A0ABW0N311</accession>
<reference evidence="4" key="1">
    <citation type="journal article" date="2019" name="Int. J. Syst. Evol. Microbiol.">
        <title>The Global Catalogue of Microorganisms (GCM) 10K type strain sequencing project: providing services to taxonomists for standard genome sequencing and annotation.</title>
        <authorList>
            <consortium name="The Broad Institute Genomics Platform"/>
            <consortium name="The Broad Institute Genome Sequencing Center for Infectious Disease"/>
            <person name="Wu L."/>
            <person name="Ma J."/>
        </authorList>
    </citation>
    <scope>NUCLEOTIDE SEQUENCE [LARGE SCALE GENOMIC DNA]</scope>
    <source>
        <strain evidence="4">KACC 13778</strain>
    </source>
</reference>
<feature type="domain" description="Bacterial CdiA-CT RNAse A" evidence="1">
    <location>
        <begin position="345"/>
        <end position="455"/>
    </location>
</feature>
<feature type="domain" description="Outer membrane channel protein CpnT-like N-terminal" evidence="2">
    <location>
        <begin position="128"/>
        <end position="262"/>
    </location>
</feature>
<gene>
    <name evidence="3" type="ORF">ACFPKY_13355</name>
</gene>
<evidence type="ECO:0000259" key="1">
    <source>
        <dbReference type="Pfam" id="PF18431"/>
    </source>
</evidence>
<dbReference type="InterPro" id="IPR041436">
    <property type="entry name" value="RNAse_A_bac"/>
</dbReference>
<dbReference type="EMBL" id="JBHSMD010000004">
    <property type="protein sequence ID" value="MFC5494098.1"/>
    <property type="molecule type" value="Genomic_DNA"/>
</dbReference>
<evidence type="ECO:0000259" key="2">
    <source>
        <dbReference type="Pfam" id="PF25547"/>
    </source>
</evidence>
<dbReference type="InterPro" id="IPR057746">
    <property type="entry name" value="CpnT-like_N"/>
</dbReference>